<dbReference type="EMBL" id="BSXS01006106">
    <property type="protein sequence ID" value="GME85091.1"/>
    <property type="molecule type" value="Genomic_DNA"/>
</dbReference>
<sequence length="407" mass="45801">MSPEMAPSPCYVFRNGLRLVQPYYSTQPITVKGRWVNKTILQVFTSEFRDFTELQHRQSIISNQVKVTRTRTIKDPVTRKRHKCIHEFTGDSLLSPQQVLKSGDLIHRTKHNHEIPVIGKPITVIHQDSELLVIDKPSGVPIHPVQKYYYNTITEILKNQMGLDQIHPCHRLDKLTSGVCILALNPEKAKQVQGQIKSKQVQKEYVARVSGILGHVGDEFLCDDDVIVVDTKKGFKDGVCKKSARTRFKVLNVSETLGQCVVKCVPETGRTHQIRIHLRNLGCAIVNDPLYNVEMNGLFGDVSGSGDGEVANVDKKTESDTSDSGVGGVYGLDKKQFDKLLDQANHKRDVLQTGERCDECGMPLYKEPNADDLVLYLHAFKYYTKEDTAGDGPSWSFETELPDWANI</sequence>
<gene>
    <name evidence="1" type="ORF">Amon02_000736300</name>
</gene>
<keyword evidence="2" id="KW-1185">Reference proteome</keyword>
<comment type="caution">
    <text evidence="1">The sequence shown here is derived from an EMBL/GenBank/DDBJ whole genome shotgun (WGS) entry which is preliminary data.</text>
</comment>
<name>A0ACB5TC89_AMBMO</name>
<dbReference type="Proteomes" id="UP001165064">
    <property type="component" value="Unassembled WGS sequence"/>
</dbReference>
<organism evidence="1 2">
    <name type="scientific">Ambrosiozyma monospora</name>
    <name type="common">Yeast</name>
    <name type="synonym">Endomycopsis monosporus</name>
    <dbReference type="NCBI Taxonomy" id="43982"/>
    <lineage>
        <taxon>Eukaryota</taxon>
        <taxon>Fungi</taxon>
        <taxon>Dikarya</taxon>
        <taxon>Ascomycota</taxon>
        <taxon>Saccharomycotina</taxon>
        <taxon>Pichiomycetes</taxon>
        <taxon>Pichiales</taxon>
        <taxon>Pichiaceae</taxon>
        <taxon>Ambrosiozyma</taxon>
    </lineage>
</organism>
<protein>
    <submittedName>
        <fullName evidence="1">Unnamed protein product</fullName>
    </submittedName>
</protein>
<proteinExistence type="predicted"/>
<reference evidence="1" key="1">
    <citation type="submission" date="2023-04" db="EMBL/GenBank/DDBJ databases">
        <title>Ambrosiozyma monospora NBRC 10751.</title>
        <authorList>
            <person name="Ichikawa N."/>
            <person name="Sato H."/>
            <person name="Tonouchi N."/>
        </authorList>
    </citation>
    <scope>NUCLEOTIDE SEQUENCE</scope>
    <source>
        <strain evidence="1">NBRC 10751</strain>
    </source>
</reference>
<evidence type="ECO:0000313" key="2">
    <source>
        <dbReference type="Proteomes" id="UP001165064"/>
    </source>
</evidence>
<accession>A0ACB5TC89</accession>
<evidence type="ECO:0000313" key="1">
    <source>
        <dbReference type="EMBL" id="GME85091.1"/>
    </source>
</evidence>